<protein>
    <submittedName>
        <fullName evidence="1">Acetylglutamate kinase</fullName>
    </submittedName>
</protein>
<keyword evidence="2" id="KW-1185">Reference proteome</keyword>
<dbReference type="SUPFAM" id="SSF53633">
    <property type="entry name" value="Carbamate kinase-like"/>
    <property type="match status" value="1"/>
</dbReference>
<dbReference type="AlphaFoldDB" id="G7VFV5"/>
<evidence type="ECO:0000313" key="1">
    <source>
        <dbReference type="EMBL" id="AET31762.1"/>
    </source>
</evidence>
<sequence length="60" mass="6538">MIVIKIGGSVVFKDPTKTIQNLPKYADRAVVVNGGGYMVNDLMRRLGPDQQSQTDSSITL</sequence>
<dbReference type="Gene3D" id="3.40.1160.10">
    <property type="entry name" value="Acetylglutamate kinase-like"/>
    <property type="match status" value="1"/>
</dbReference>
<dbReference type="BioCyc" id="PSP1104324:GJSN-295-MONOMER"/>
<dbReference type="eggNOG" id="arCOG00862">
    <property type="taxonomic scope" value="Archaea"/>
</dbReference>
<dbReference type="GO" id="GO:0016301">
    <property type="term" value="F:kinase activity"/>
    <property type="evidence" value="ECO:0007669"/>
    <property type="project" value="UniProtKB-KW"/>
</dbReference>
<reference evidence="1 2" key="1">
    <citation type="journal article" date="2012" name="J. Bacteriol.">
        <title>Complete genome sequence of strain 1860, a crenarchaeon of the genus pyrobaculum able to grow with various electron acceptors.</title>
        <authorList>
            <person name="Mardanov A.V."/>
            <person name="Gumerov V.M."/>
            <person name="Slobodkina G.B."/>
            <person name="Beletsky A.V."/>
            <person name="Bonch-Osmolovskaya E.A."/>
            <person name="Ravin N.V."/>
            <person name="Skryabin K.G."/>
        </authorList>
    </citation>
    <scope>NUCLEOTIDE SEQUENCE [LARGE SCALE GENOMIC DNA]</scope>
    <source>
        <strain evidence="1 2">1860</strain>
    </source>
</reference>
<keyword evidence="1" id="KW-0808">Transferase</keyword>
<gene>
    <name evidence="1" type="ORF">P186_0307</name>
</gene>
<dbReference type="KEGG" id="pyr:P186_0307"/>
<dbReference type="InterPro" id="IPR036393">
    <property type="entry name" value="AceGlu_kinase-like_sf"/>
</dbReference>
<evidence type="ECO:0000313" key="2">
    <source>
        <dbReference type="Proteomes" id="UP000005867"/>
    </source>
</evidence>
<proteinExistence type="predicted"/>
<dbReference type="EMBL" id="CP003098">
    <property type="protein sequence ID" value="AET31762.1"/>
    <property type="molecule type" value="Genomic_DNA"/>
</dbReference>
<keyword evidence="1" id="KW-0418">Kinase</keyword>
<name>G7VFV5_9CREN</name>
<dbReference type="Proteomes" id="UP000005867">
    <property type="component" value="Chromosome"/>
</dbReference>
<accession>G7VFV5</accession>
<organism evidence="1 2">
    <name type="scientific">Pyrobaculum ferrireducens</name>
    <dbReference type="NCBI Taxonomy" id="1104324"/>
    <lineage>
        <taxon>Archaea</taxon>
        <taxon>Thermoproteota</taxon>
        <taxon>Thermoprotei</taxon>
        <taxon>Thermoproteales</taxon>
        <taxon>Thermoproteaceae</taxon>
        <taxon>Pyrobaculum</taxon>
    </lineage>
</organism>
<dbReference type="STRING" id="1104324.P186_0307"/>
<dbReference type="HOGENOM" id="CLU_2930340_0_0_2"/>